<evidence type="ECO:0000256" key="2">
    <source>
        <dbReference type="ARBA" id="ARBA00022741"/>
    </source>
</evidence>
<dbReference type="Gene3D" id="1.20.58.80">
    <property type="entry name" value="Phosphotransferase system, lactose/cellobiose-type IIA subunit"/>
    <property type="match status" value="1"/>
</dbReference>
<protein>
    <submittedName>
        <fullName evidence="6">Vacuolar protein sorting-associated protein 4</fullName>
    </submittedName>
</protein>
<dbReference type="InterPro" id="IPR027417">
    <property type="entry name" value="P-loop_NTPase"/>
</dbReference>
<evidence type="ECO:0000313" key="7">
    <source>
        <dbReference type="Proteomes" id="UP000195521"/>
    </source>
</evidence>
<dbReference type="CDD" id="cd02656">
    <property type="entry name" value="MIT"/>
    <property type="match status" value="1"/>
</dbReference>
<reference evidence="7" key="1">
    <citation type="submission" date="2017-04" db="EMBL/GenBank/DDBJ databases">
        <title>Plasmodium gonderi genome.</title>
        <authorList>
            <person name="Arisue N."/>
            <person name="Honma H."/>
            <person name="Kawai S."/>
            <person name="Tougan T."/>
            <person name="Tanabe K."/>
            <person name="Horii T."/>
        </authorList>
    </citation>
    <scope>NUCLEOTIDE SEQUENCE [LARGE SCALE GENOMIC DNA]</scope>
    <source>
        <strain evidence="7">ATCC 30045</strain>
    </source>
</reference>
<dbReference type="SMART" id="SM00382">
    <property type="entry name" value="AAA"/>
    <property type="match status" value="1"/>
</dbReference>
<dbReference type="SUPFAM" id="SSF116846">
    <property type="entry name" value="MIT domain"/>
    <property type="match status" value="1"/>
</dbReference>
<dbReference type="OMA" id="IEWTNEF"/>
<evidence type="ECO:0000256" key="1">
    <source>
        <dbReference type="ARBA" id="ARBA00004370"/>
    </source>
</evidence>
<dbReference type="Pfam" id="PF09336">
    <property type="entry name" value="Vps4_C"/>
    <property type="match status" value="1"/>
</dbReference>
<evidence type="ECO:0000256" key="3">
    <source>
        <dbReference type="ARBA" id="ARBA00022840"/>
    </source>
</evidence>
<gene>
    <name evidence="6" type="ORF">PGO_125090</name>
</gene>
<dbReference type="Gene3D" id="1.10.8.60">
    <property type="match status" value="1"/>
</dbReference>
<evidence type="ECO:0000259" key="4">
    <source>
        <dbReference type="SMART" id="SM00382"/>
    </source>
</evidence>
<dbReference type="Pfam" id="PF17862">
    <property type="entry name" value="AAA_lid_3"/>
    <property type="match status" value="1"/>
</dbReference>
<dbReference type="AlphaFoldDB" id="A0A1Y1JJ42"/>
<feature type="domain" description="AAA+ ATPase" evidence="4">
    <location>
        <begin position="150"/>
        <end position="285"/>
    </location>
</feature>
<dbReference type="InterPro" id="IPR036181">
    <property type="entry name" value="MIT_dom_sf"/>
</dbReference>
<organism evidence="6 7">
    <name type="scientific">Plasmodium gonderi</name>
    <dbReference type="NCBI Taxonomy" id="77519"/>
    <lineage>
        <taxon>Eukaryota</taxon>
        <taxon>Sar</taxon>
        <taxon>Alveolata</taxon>
        <taxon>Apicomplexa</taxon>
        <taxon>Aconoidasida</taxon>
        <taxon>Haemosporida</taxon>
        <taxon>Plasmodiidae</taxon>
        <taxon>Plasmodium</taxon>
        <taxon>Plasmodium (Plasmodium)</taxon>
    </lineage>
</organism>
<evidence type="ECO:0000259" key="5">
    <source>
        <dbReference type="SMART" id="SM00745"/>
    </source>
</evidence>
<dbReference type="GO" id="GO:0005524">
    <property type="term" value="F:ATP binding"/>
    <property type="evidence" value="ECO:0007669"/>
    <property type="project" value="UniProtKB-KW"/>
</dbReference>
<dbReference type="FunFam" id="1.10.8.60:FF:000126">
    <property type="entry name" value="Vacuolar protein sorting-associated protein 4"/>
    <property type="match status" value="1"/>
</dbReference>
<dbReference type="Pfam" id="PF00004">
    <property type="entry name" value="AAA"/>
    <property type="match status" value="1"/>
</dbReference>
<dbReference type="InterPro" id="IPR007330">
    <property type="entry name" value="MIT_dom"/>
</dbReference>
<sequence length="439" mass="50249">MDSEETINQAVKFAKDAVVEDEKKNYKAALNLYIQSLQYFNFFCKYEKNSNIRELILKKMEIYMERAENLKEIINKKENMETKEKIGGGGGSTEEIKENMKKQVKDFILNKDKTVKWSDVCGLETAKEILKEAIIFPLKFPKLFNSSSLPYKGILLYGPPGTGKTFLALACSNECNMNFFNVSSSDLVSKYQGESEKYIKCLFDTAKEYAPSIIFIDEIDSLCGSRTDGENESTRRIKTEFLINMSGLSNYNNNIIVMGATNTPWSLDSGFRRRFEKRIYIPLPNLYARMKIFQKYINKSENNESFSDGKNESTNDCPSNIGKEDIKYFATLTENYTGADIDIICRDAIYMPVKKCLLSKFFKQVKKNNKIFYTPCSPGDPDLTKVEKNVMSLNENELLLPPLSVQDFKTAISNAKPSLSVDDLKRYDEWTKQYGMNGT</sequence>
<dbReference type="GO" id="GO:0016197">
    <property type="term" value="P:endosomal transport"/>
    <property type="evidence" value="ECO:0007669"/>
    <property type="project" value="TreeGrafter"/>
</dbReference>
<dbReference type="Pfam" id="PF04212">
    <property type="entry name" value="MIT"/>
    <property type="match status" value="1"/>
</dbReference>
<proteinExistence type="predicted"/>
<dbReference type="InterPro" id="IPR015415">
    <property type="entry name" value="Spast_Vps4_C"/>
</dbReference>
<dbReference type="Gene3D" id="3.40.50.300">
    <property type="entry name" value="P-loop containing nucleotide triphosphate hydrolases"/>
    <property type="match status" value="1"/>
</dbReference>
<dbReference type="PANTHER" id="PTHR23074">
    <property type="entry name" value="AAA DOMAIN-CONTAINING"/>
    <property type="match status" value="1"/>
</dbReference>
<comment type="subcellular location">
    <subcellularLocation>
        <location evidence="1">Membrane</location>
    </subcellularLocation>
</comment>
<keyword evidence="3" id="KW-0067">ATP-binding</keyword>
<dbReference type="InterPro" id="IPR041569">
    <property type="entry name" value="AAA_lid_3"/>
</dbReference>
<dbReference type="GO" id="GO:0007033">
    <property type="term" value="P:vacuole organization"/>
    <property type="evidence" value="ECO:0007669"/>
    <property type="project" value="TreeGrafter"/>
</dbReference>
<keyword evidence="7" id="KW-1185">Reference proteome</keyword>
<feature type="domain" description="MIT" evidence="5">
    <location>
        <begin position="3"/>
        <end position="80"/>
    </location>
</feature>
<dbReference type="PANTHER" id="PTHR23074:SF83">
    <property type="entry name" value="VACUOLAR PROTEIN SORTING-ASSOCIATED PROTEIN 4A"/>
    <property type="match status" value="1"/>
</dbReference>
<dbReference type="SMART" id="SM00745">
    <property type="entry name" value="MIT"/>
    <property type="match status" value="1"/>
</dbReference>
<dbReference type="FunFam" id="3.40.50.300:FF:001003">
    <property type="entry name" value="Vacuolar protein sorting-associated protein 4"/>
    <property type="match status" value="1"/>
</dbReference>
<dbReference type="Proteomes" id="UP000195521">
    <property type="component" value="Unassembled WGS sequence"/>
</dbReference>
<keyword evidence="2" id="KW-0547">Nucleotide-binding</keyword>
<comment type="caution">
    <text evidence="6">The sequence shown here is derived from an EMBL/GenBank/DDBJ whole genome shotgun (WGS) entry which is preliminary data.</text>
</comment>
<dbReference type="SUPFAM" id="SSF52540">
    <property type="entry name" value="P-loop containing nucleoside triphosphate hydrolases"/>
    <property type="match status" value="1"/>
</dbReference>
<dbReference type="GO" id="GO:0016020">
    <property type="term" value="C:membrane"/>
    <property type="evidence" value="ECO:0007669"/>
    <property type="project" value="UniProtKB-SubCell"/>
</dbReference>
<dbReference type="InterPro" id="IPR003593">
    <property type="entry name" value="AAA+_ATPase"/>
</dbReference>
<dbReference type="GeneID" id="39749248"/>
<evidence type="ECO:0000313" key="6">
    <source>
        <dbReference type="EMBL" id="GAW82511.1"/>
    </source>
</evidence>
<dbReference type="OrthoDB" id="29072at2759"/>
<dbReference type="InterPro" id="IPR003959">
    <property type="entry name" value="ATPase_AAA_core"/>
</dbReference>
<name>A0A1Y1JJ42_PLAGO</name>
<dbReference type="InterPro" id="IPR050304">
    <property type="entry name" value="MT-severing_AAA_ATPase"/>
</dbReference>
<accession>A0A1Y1JJ42</accession>
<dbReference type="GO" id="GO:0016887">
    <property type="term" value="F:ATP hydrolysis activity"/>
    <property type="evidence" value="ECO:0007669"/>
    <property type="project" value="InterPro"/>
</dbReference>
<dbReference type="RefSeq" id="XP_028545100.1">
    <property type="nucleotide sequence ID" value="XM_028689299.1"/>
</dbReference>
<dbReference type="EMBL" id="BDQF01000013">
    <property type="protein sequence ID" value="GAW82511.1"/>
    <property type="molecule type" value="Genomic_DNA"/>
</dbReference>